<name>A0A6C0GQK3_9BACT</name>
<accession>A0A6C0GQK3</accession>
<dbReference type="InterPro" id="IPR028098">
    <property type="entry name" value="Glyco_trans_4-like_N"/>
</dbReference>
<dbReference type="Proteomes" id="UP000480178">
    <property type="component" value="Chromosome"/>
</dbReference>
<dbReference type="PANTHER" id="PTHR12526">
    <property type="entry name" value="GLYCOSYLTRANSFERASE"/>
    <property type="match status" value="1"/>
</dbReference>
<evidence type="ECO:0000259" key="1">
    <source>
        <dbReference type="Pfam" id="PF00534"/>
    </source>
</evidence>
<evidence type="ECO:0000259" key="2">
    <source>
        <dbReference type="Pfam" id="PF13439"/>
    </source>
</evidence>
<protein>
    <submittedName>
        <fullName evidence="3">Glycosyltransferase family 4 protein</fullName>
    </submittedName>
</protein>
<feature type="domain" description="Glycosyl transferase family 1" evidence="1">
    <location>
        <begin position="190"/>
        <end position="348"/>
    </location>
</feature>
<dbReference type="SUPFAM" id="SSF53756">
    <property type="entry name" value="UDP-Glycosyltransferase/glycogen phosphorylase"/>
    <property type="match status" value="1"/>
</dbReference>
<organism evidence="3 4">
    <name type="scientific">Rhodocytophaga rosea</name>
    <dbReference type="NCBI Taxonomy" id="2704465"/>
    <lineage>
        <taxon>Bacteria</taxon>
        <taxon>Pseudomonadati</taxon>
        <taxon>Bacteroidota</taxon>
        <taxon>Cytophagia</taxon>
        <taxon>Cytophagales</taxon>
        <taxon>Rhodocytophagaceae</taxon>
        <taxon>Rhodocytophaga</taxon>
    </lineage>
</organism>
<dbReference type="AlphaFoldDB" id="A0A6C0GQK3"/>
<dbReference type="GO" id="GO:0016757">
    <property type="term" value="F:glycosyltransferase activity"/>
    <property type="evidence" value="ECO:0007669"/>
    <property type="project" value="InterPro"/>
</dbReference>
<dbReference type="InterPro" id="IPR001296">
    <property type="entry name" value="Glyco_trans_1"/>
</dbReference>
<reference evidence="3 4" key="1">
    <citation type="submission" date="2020-01" db="EMBL/GenBank/DDBJ databases">
        <authorList>
            <person name="Kim M.K."/>
        </authorList>
    </citation>
    <scope>NUCLEOTIDE SEQUENCE [LARGE SCALE GENOMIC DNA]</scope>
    <source>
        <strain evidence="3 4">172606-1</strain>
    </source>
</reference>
<proteinExistence type="predicted"/>
<dbReference type="CDD" id="cd03808">
    <property type="entry name" value="GT4_CapM-like"/>
    <property type="match status" value="1"/>
</dbReference>
<sequence length="374" mass="42255">MHNKRIKILHTIRQGSFGGGETYLYNLVTRLDKQVFEPLVLSFTEGAMVDKLRQAGIRTFVIPTLKPFNIFIYRQVLQLLKNEQIDLVHMHGTRAATNTLIPALWNGTKTIYTVHGWSFHTGNKPLITRGRIMAERFITSQTSQVVCGSQADLQQGLQYCPGGKYTLFYNSIDTHYFDPALPVTDLCREFGFTQTDVVITFMARLTAQKDPLTFIKAIPRVKNQFPQAKFLMIGEGELKNECIQLAQILAVSDVLTFSEFRSDVKKILQLTDVFVLPSLWEVIPLGLLEAMSMEKACIATAISGTTEAITDGENGLLIDIQSPDQLADKMIQLLSDELLRRNLGKNARVKVIRQFDIRTLVEKNKELYLQLATP</sequence>
<dbReference type="EMBL" id="CP048222">
    <property type="protein sequence ID" value="QHT70339.1"/>
    <property type="molecule type" value="Genomic_DNA"/>
</dbReference>
<dbReference type="KEGG" id="rhoz:GXP67_28635"/>
<evidence type="ECO:0000313" key="3">
    <source>
        <dbReference type="EMBL" id="QHT70339.1"/>
    </source>
</evidence>
<evidence type="ECO:0000313" key="4">
    <source>
        <dbReference type="Proteomes" id="UP000480178"/>
    </source>
</evidence>
<feature type="domain" description="Glycosyltransferase subfamily 4-like N-terminal" evidence="2">
    <location>
        <begin position="17"/>
        <end position="175"/>
    </location>
</feature>
<dbReference type="Gene3D" id="3.40.50.2000">
    <property type="entry name" value="Glycogen Phosphorylase B"/>
    <property type="match status" value="2"/>
</dbReference>
<dbReference type="PANTHER" id="PTHR12526:SF630">
    <property type="entry name" value="GLYCOSYLTRANSFERASE"/>
    <property type="match status" value="1"/>
</dbReference>
<dbReference type="Pfam" id="PF13439">
    <property type="entry name" value="Glyco_transf_4"/>
    <property type="match status" value="1"/>
</dbReference>
<keyword evidence="3" id="KW-0808">Transferase</keyword>
<dbReference type="Pfam" id="PF00534">
    <property type="entry name" value="Glycos_transf_1"/>
    <property type="match status" value="1"/>
</dbReference>
<keyword evidence="4" id="KW-1185">Reference proteome</keyword>
<gene>
    <name evidence="3" type="ORF">GXP67_28635</name>
</gene>
<dbReference type="RefSeq" id="WP_162446318.1">
    <property type="nucleotide sequence ID" value="NZ_CP048222.1"/>
</dbReference>